<comment type="caution">
    <text evidence="1">The sequence shown here is derived from an EMBL/GenBank/DDBJ whole genome shotgun (WGS) entry which is preliminary data.</text>
</comment>
<organism evidence="1 2">
    <name type="scientific">Phaseolus coccineus</name>
    <name type="common">Scarlet runner bean</name>
    <name type="synonym">Phaseolus multiflorus</name>
    <dbReference type="NCBI Taxonomy" id="3886"/>
    <lineage>
        <taxon>Eukaryota</taxon>
        <taxon>Viridiplantae</taxon>
        <taxon>Streptophyta</taxon>
        <taxon>Embryophyta</taxon>
        <taxon>Tracheophyta</taxon>
        <taxon>Spermatophyta</taxon>
        <taxon>Magnoliopsida</taxon>
        <taxon>eudicotyledons</taxon>
        <taxon>Gunneridae</taxon>
        <taxon>Pentapetalae</taxon>
        <taxon>rosids</taxon>
        <taxon>fabids</taxon>
        <taxon>Fabales</taxon>
        <taxon>Fabaceae</taxon>
        <taxon>Papilionoideae</taxon>
        <taxon>50 kb inversion clade</taxon>
        <taxon>NPAAA clade</taxon>
        <taxon>indigoferoid/millettioid clade</taxon>
        <taxon>Phaseoleae</taxon>
        <taxon>Phaseolus</taxon>
    </lineage>
</organism>
<keyword evidence="2" id="KW-1185">Reference proteome</keyword>
<gene>
    <name evidence="1" type="ORF">VNO80_19938</name>
</gene>
<protein>
    <submittedName>
        <fullName evidence="1">Uncharacterized protein</fullName>
    </submittedName>
</protein>
<evidence type="ECO:0000313" key="2">
    <source>
        <dbReference type="Proteomes" id="UP001374584"/>
    </source>
</evidence>
<proteinExistence type="predicted"/>
<name>A0AAN9MKI1_PHACN</name>
<sequence length="105" mass="11607">MDPSSVDLKGGNGGVLEGTELGAVFVLGSSQGRRSEINGRLLVSIFALCKTVFVGKFQCQIRTPWTLVVKSGSREPMMKKPWVILLNYGFNCEPSLSWSLYDIHR</sequence>
<reference evidence="1 2" key="1">
    <citation type="submission" date="2024-01" db="EMBL/GenBank/DDBJ databases">
        <title>The genomes of 5 underutilized Papilionoideae crops provide insights into root nodulation and disease resistanc.</title>
        <authorList>
            <person name="Jiang F."/>
        </authorList>
    </citation>
    <scope>NUCLEOTIDE SEQUENCE [LARGE SCALE GENOMIC DNA]</scope>
    <source>
        <strain evidence="1">JINMINGXINNONG_FW02</strain>
        <tissue evidence="1">Leaves</tissue>
    </source>
</reference>
<dbReference type="EMBL" id="JAYMYR010000007">
    <property type="protein sequence ID" value="KAK7354474.1"/>
    <property type="molecule type" value="Genomic_DNA"/>
</dbReference>
<accession>A0AAN9MKI1</accession>
<dbReference type="AlphaFoldDB" id="A0AAN9MKI1"/>
<evidence type="ECO:0000313" key="1">
    <source>
        <dbReference type="EMBL" id="KAK7354474.1"/>
    </source>
</evidence>
<dbReference type="Proteomes" id="UP001374584">
    <property type="component" value="Unassembled WGS sequence"/>
</dbReference>